<evidence type="ECO:0000313" key="3">
    <source>
        <dbReference type="Proteomes" id="UP001501842"/>
    </source>
</evidence>
<evidence type="ECO:0000313" key="2">
    <source>
        <dbReference type="EMBL" id="GAA2733993.1"/>
    </source>
</evidence>
<organism evidence="2 3">
    <name type="scientific">Actinocorallia aurantiaca</name>
    <dbReference type="NCBI Taxonomy" id="46204"/>
    <lineage>
        <taxon>Bacteria</taxon>
        <taxon>Bacillati</taxon>
        <taxon>Actinomycetota</taxon>
        <taxon>Actinomycetes</taxon>
        <taxon>Streptosporangiales</taxon>
        <taxon>Thermomonosporaceae</taxon>
        <taxon>Actinocorallia</taxon>
    </lineage>
</organism>
<accession>A0ABN3UJC9</accession>
<dbReference type="Proteomes" id="UP001501842">
    <property type="component" value="Unassembled WGS sequence"/>
</dbReference>
<proteinExistence type="predicted"/>
<dbReference type="EMBL" id="BAAATZ010000027">
    <property type="protein sequence ID" value="GAA2733993.1"/>
    <property type="molecule type" value="Genomic_DNA"/>
</dbReference>
<protein>
    <submittedName>
        <fullName evidence="2">Uncharacterized protein</fullName>
    </submittedName>
</protein>
<feature type="region of interest" description="Disordered" evidence="1">
    <location>
        <begin position="419"/>
        <end position="445"/>
    </location>
</feature>
<evidence type="ECO:0000256" key="1">
    <source>
        <dbReference type="SAM" id="MobiDB-lite"/>
    </source>
</evidence>
<gene>
    <name evidence="2" type="ORF">GCM10010439_55380</name>
</gene>
<dbReference type="RefSeq" id="WP_344454435.1">
    <property type="nucleotide sequence ID" value="NZ_BAAATZ010000027.1"/>
</dbReference>
<reference evidence="2 3" key="1">
    <citation type="journal article" date="2019" name="Int. J. Syst. Evol. Microbiol.">
        <title>The Global Catalogue of Microorganisms (GCM) 10K type strain sequencing project: providing services to taxonomists for standard genome sequencing and annotation.</title>
        <authorList>
            <consortium name="The Broad Institute Genomics Platform"/>
            <consortium name="The Broad Institute Genome Sequencing Center for Infectious Disease"/>
            <person name="Wu L."/>
            <person name="Ma J."/>
        </authorList>
    </citation>
    <scope>NUCLEOTIDE SEQUENCE [LARGE SCALE GENOMIC DNA]</scope>
    <source>
        <strain evidence="2 3">JCM 8201</strain>
    </source>
</reference>
<keyword evidence="3" id="KW-1185">Reference proteome</keyword>
<feature type="compositionally biased region" description="Low complexity" evidence="1">
    <location>
        <begin position="419"/>
        <end position="431"/>
    </location>
</feature>
<sequence length="704" mass="76405">MAQMDARLSALATAGQPITFASIELPLDVIKSEIAEVASGPFAALAAEAVIDAFRASANGDRESSGGNDRMAETDLADLSGSFAAGLAGQPSPMHLASTLEKLLTSSSVVQALAQPLFTGLLSTFSQRIHDEPILAAFQFEGAMRLAVSKAVAPYMLWVAIDQLPTDAPDDFTERLPRVLGVALDCWPDEGAISTTIRDKLQRLAANAASDTDALFELGCDDLRAALTASEMPTIVASLAKARERFATVAGAEEARPDAEAYAAVCDSVTAFAAGDFDRLHDATGRLEESFHAHAWRLIGLHQPTWLRPRRTAEAAWYQMILNLRAAGDAISPNAWVEPWSALDAVLVAYNASRTIHPIGGESELTGLAKLVQPSIHNAFLRKNALLETLRVLANHHEPPSGFDVHSTQILLRNLETQLSSQSTSRSSSRTPQGQDDTEDDESERTRVYRLAPMLLLRLGEETALSITRNLNDREIMALGGIVQDGDEARFIGADPVVNPLYEQIVDGLAQHSDFIGQVRHTFSALVFQTLLFLKSRADLNTTTLFGKGTKENPVFDYRRTWKEGQREPVEADLQMDFAGWLRSGPLQSAVIVEPIDLALGRGDVMTHFGSLRYLTEMKKDGDSADPGRIETSYLAQAAEYGNTSAPFGQLLVLDLTPKTKAGTLRLNELVWLTAHRPPAARIDRAVVVGIVTGNRLTPYQYSA</sequence>
<comment type="caution">
    <text evidence="2">The sequence shown here is derived from an EMBL/GenBank/DDBJ whole genome shotgun (WGS) entry which is preliminary data.</text>
</comment>
<name>A0ABN3UJC9_9ACTN</name>